<organism evidence="3 5">
    <name type="scientific">Methanosarcina flavescens</name>
    <dbReference type="NCBI Taxonomy" id="1715806"/>
    <lineage>
        <taxon>Archaea</taxon>
        <taxon>Methanobacteriati</taxon>
        <taxon>Methanobacteriota</taxon>
        <taxon>Stenosarchaea group</taxon>
        <taxon>Methanomicrobia</taxon>
        <taxon>Methanosarcinales</taxon>
        <taxon>Methanosarcinaceae</taxon>
        <taxon>Methanosarcina</taxon>
    </lineage>
</organism>
<gene>
    <name evidence="3" type="ORF">AOB57_005635</name>
    <name evidence="4" type="ORF">GX302_12265</name>
</gene>
<evidence type="ECO:0000313" key="5">
    <source>
        <dbReference type="Proteomes" id="UP000053087"/>
    </source>
</evidence>
<accession>A0A660HR44</accession>
<dbReference type="EMBL" id="JAAYQL010000074">
    <property type="protein sequence ID" value="NLK33556.1"/>
    <property type="molecule type" value="Genomic_DNA"/>
</dbReference>
<feature type="compositionally biased region" description="Low complexity" evidence="1">
    <location>
        <begin position="25"/>
        <end position="47"/>
    </location>
</feature>
<feature type="region of interest" description="Disordered" evidence="1">
    <location>
        <begin position="25"/>
        <end position="53"/>
    </location>
</feature>
<dbReference type="AlphaFoldDB" id="A0A660HR44"/>
<keyword evidence="5" id="KW-1185">Reference proteome</keyword>
<dbReference type="Pfam" id="PF03413">
    <property type="entry name" value="PepSY"/>
    <property type="match status" value="2"/>
</dbReference>
<reference evidence="4 6" key="3">
    <citation type="journal article" date="2020" name="Biotechnol. Biofuels">
        <title>New insights from the biogas microbiome by comprehensive genome-resolved metagenomics of nearly 1600 species originating from multiple anaerobic digesters.</title>
        <authorList>
            <person name="Campanaro S."/>
            <person name="Treu L."/>
            <person name="Rodriguez-R L.M."/>
            <person name="Kovalovszki A."/>
            <person name="Ziels R.M."/>
            <person name="Maus I."/>
            <person name="Zhu X."/>
            <person name="Kougias P.G."/>
            <person name="Basile A."/>
            <person name="Luo G."/>
            <person name="Schluter A."/>
            <person name="Konstantinidis K.T."/>
            <person name="Angelidaki I."/>
        </authorList>
    </citation>
    <scope>NUCLEOTIDE SEQUENCE [LARGE SCALE GENOMIC DNA]</scope>
    <source>
        <strain evidence="4">AS22ysBPME_46</strain>
    </source>
</reference>
<dbReference type="InterPro" id="IPR025711">
    <property type="entry name" value="PepSY"/>
</dbReference>
<dbReference type="EMBL" id="CP032683">
    <property type="protein sequence ID" value="AYK14738.1"/>
    <property type="molecule type" value="Genomic_DNA"/>
</dbReference>
<dbReference type="Gene3D" id="3.10.450.40">
    <property type="match status" value="2"/>
</dbReference>
<dbReference type="PROSITE" id="PS51257">
    <property type="entry name" value="PROKAR_LIPOPROTEIN"/>
    <property type="match status" value="1"/>
</dbReference>
<dbReference type="Proteomes" id="UP000053087">
    <property type="component" value="Chromosome"/>
</dbReference>
<dbReference type="OrthoDB" id="137406at2157"/>
<sequence length="207" mass="22387">MKRTLFTILIVSLLAISVTGCTSTENATTDTADEAASPATSAPSPADGNTTGIGNIITMEEAKEIALTDAGLTEANVTFVKTELDTDNGRQEYEIEFYSGNKEYDYEIDASTGEILSFDSDVENYSISSNMQLGQTNTYIGEEKARSIALARVPGATESNIRLHLDTEDGVAVYEGSIVYNNVEYEFEIDAATGKIVKWSSEPVFDD</sequence>
<dbReference type="Proteomes" id="UP000585579">
    <property type="component" value="Unassembled WGS sequence"/>
</dbReference>
<dbReference type="KEGG" id="mfz:AOB57_005635"/>
<protein>
    <submittedName>
        <fullName evidence="4">PepSY domain-containing protein</fullName>
    </submittedName>
</protein>
<reference evidence="3 5" key="1">
    <citation type="journal article" date="2016" name="Int. J. Syst. Evol. Microbiol.">
        <title>Methanosarcina flavescens sp. nov., a methanogenic archaeon isolated from a full-scale anaerobic digester.</title>
        <authorList>
            <person name="Kern T."/>
            <person name="Fischer M.A."/>
            <person name="Deppenmeier U."/>
            <person name="Schmitz R.A."/>
            <person name="Rother M."/>
        </authorList>
    </citation>
    <scope>NUCLEOTIDE SEQUENCE [LARGE SCALE GENOMIC DNA]</scope>
    <source>
        <strain evidence="3 5">E03.2</strain>
    </source>
</reference>
<evidence type="ECO:0000256" key="1">
    <source>
        <dbReference type="SAM" id="MobiDB-lite"/>
    </source>
</evidence>
<reference evidence="3" key="2">
    <citation type="submission" date="2018-10" db="EMBL/GenBank/DDBJ databases">
        <authorList>
            <person name="Fischer M.A."/>
            <person name="Kern T."/>
            <person name="Deppenmeier U."/>
            <person name="Schmitz R.A."/>
            <person name="Rother M."/>
        </authorList>
    </citation>
    <scope>NUCLEOTIDE SEQUENCE</scope>
    <source>
        <strain evidence="3">E03.2</strain>
    </source>
</reference>
<proteinExistence type="predicted"/>
<evidence type="ECO:0000313" key="6">
    <source>
        <dbReference type="Proteomes" id="UP000585579"/>
    </source>
</evidence>
<feature type="domain" description="PepSY" evidence="2">
    <location>
        <begin position="57"/>
        <end position="117"/>
    </location>
</feature>
<evidence type="ECO:0000259" key="2">
    <source>
        <dbReference type="Pfam" id="PF03413"/>
    </source>
</evidence>
<name>A0A660HR44_9EURY</name>
<evidence type="ECO:0000313" key="3">
    <source>
        <dbReference type="EMBL" id="AYK14738.1"/>
    </source>
</evidence>
<evidence type="ECO:0000313" key="4">
    <source>
        <dbReference type="EMBL" id="NLK33556.1"/>
    </source>
</evidence>
<feature type="domain" description="PepSY" evidence="2">
    <location>
        <begin position="140"/>
        <end position="198"/>
    </location>
</feature>